<keyword evidence="2" id="KW-1185">Reference proteome</keyword>
<proteinExistence type="predicted"/>
<reference evidence="1" key="2">
    <citation type="submission" date="2022-01" db="EMBL/GenBank/DDBJ databases">
        <authorList>
            <person name="Yamashiro T."/>
            <person name="Shiraishi A."/>
            <person name="Satake H."/>
            <person name="Nakayama K."/>
        </authorList>
    </citation>
    <scope>NUCLEOTIDE SEQUENCE</scope>
</reference>
<evidence type="ECO:0000313" key="2">
    <source>
        <dbReference type="Proteomes" id="UP001151760"/>
    </source>
</evidence>
<dbReference type="Proteomes" id="UP001151760">
    <property type="component" value="Unassembled WGS sequence"/>
</dbReference>
<name>A0ABQ4YPW3_9ASTR</name>
<dbReference type="Pfam" id="PF08284">
    <property type="entry name" value="RVP_2"/>
    <property type="match status" value="1"/>
</dbReference>
<organism evidence="1 2">
    <name type="scientific">Tanacetum coccineum</name>
    <dbReference type="NCBI Taxonomy" id="301880"/>
    <lineage>
        <taxon>Eukaryota</taxon>
        <taxon>Viridiplantae</taxon>
        <taxon>Streptophyta</taxon>
        <taxon>Embryophyta</taxon>
        <taxon>Tracheophyta</taxon>
        <taxon>Spermatophyta</taxon>
        <taxon>Magnoliopsida</taxon>
        <taxon>eudicotyledons</taxon>
        <taxon>Gunneridae</taxon>
        <taxon>Pentapetalae</taxon>
        <taxon>asterids</taxon>
        <taxon>campanulids</taxon>
        <taxon>Asterales</taxon>
        <taxon>Asteraceae</taxon>
        <taxon>Asteroideae</taxon>
        <taxon>Anthemideae</taxon>
        <taxon>Anthemidinae</taxon>
        <taxon>Tanacetum</taxon>
    </lineage>
</organism>
<evidence type="ECO:0000313" key="1">
    <source>
        <dbReference type="EMBL" id="GJS79740.1"/>
    </source>
</evidence>
<sequence length="330" mass="37102">MGRGTWYYSLGVFLEIVDVFVRSEFEISSWRGARVDVRTYLLGGAIDSSEANGIIRDPKLELESSRFTFDLVPLSYESVDVVVGENWLLRHKAEMVCHEKVVKMPWSCKVRVGSNGNLLWEASVLLGRKKGGVHGDDVAKTVFRMRNGHVEVYGYAFWVNQCTSGFHGVNEPGGVRVAREDDRGVSEGREDVREVFQQRGSGAKRKLSRCGRNQMGNEPILALPEGADDFVVYYDARSKDLEACLEKGEDKVQTSIWRDVRTLAIEEAYTTKYSIHPGADTMLCGFRLTNRWLSMKKDIASCGSKYLAYSEVEVEYQGSSGLLLQPELPE</sequence>
<dbReference type="EMBL" id="BQNB010010618">
    <property type="protein sequence ID" value="GJS79740.1"/>
    <property type="molecule type" value="Genomic_DNA"/>
</dbReference>
<reference evidence="1" key="1">
    <citation type="journal article" date="2022" name="Int. J. Mol. Sci.">
        <title>Draft Genome of Tanacetum Coccineum: Genomic Comparison of Closely Related Tanacetum-Family Plants.</title>
        <authorList>
            <person name="Yamashiro T."/>
            <person name="Shiraishi A."/>
            <person name="Nakayama K."/>
            <person name="Satake H."/>
        </authorList>
    </citation>
    <scope>NUCLEOTIDE SEQUENCE</scope>
</reference>
<accession>A0ABQ4YPW3</accession>
<protein>
    <submittedName>
        <fullName evidence="1">Uncharacterized protein</fullName>
    </submittedName>
</protein>
<comment type="caution">
    <text evidence="1">The sequence shown here is derived from an EMBL/GenBank/DDBJ whole genome shotgun (WGS) entry which is preliminary data.</text>
</comment>
<gene>
    <name evidence="1" type="ORF">Tco_0729621</name>
</gene>